<keyword evidence="3" id="KW-0067">ATP-binding</keyword>
<keyword evidence="3" id="KW-0378">Hydrolase</keyword>
<dbReference type="AlphaFoldDB" id="A0AA46QBD7"/>
<keyword evidence="1" id="KW-0812">Transmembrane</keyword>
<evidence type="ECO:0000259" key="2">
    <source>
        <dbReference type="PROSITE" id="PS51192"/>
    </source>
</evidence>
<evidence type="ECO:0000256" key="1">
    <source>
        <dbReference type="SAM" id="Phobius"/>
    </source>
</evidence>
<feature type="transmembrane region" description="Helical" evidence="1">
    <location>
        <begin position="28"/>
        <end position="50"/>
    </location>
</feature>
<dbReference type="PANTHER" id="PTHR47396:SF1">
    <property type="entry name" value="ATP-DEPENDENT HELICASE IRC3-RELATED"/>
    <property type="match status" value="1"/>
</dbReference>
<dbReference type="InterPro" id="IPR001650">
    <property type="entry name" value="Helicase_C-like"/>
</dbReference>
<gene>
    <name evidence="3" type="ORF">FHU12_0441</name>
</gene>
<comment type="caution">
    <text evidence="3">The sequence shown here is derived from an EMBL/GenBank/DDBJ whole genome shotgun (WGS) entry which is preliminary data.</text>
</comment>
<dbReference type="Proteomes" id="UP000320710">
    <property type="component" value="Unassembled WGS sequence"/>
</dbReference>
<dbReference type="InterPro" id="IPR006935">
    <property type="entry name" value="Helicase/UvrB_N"/>
</dbReference>
<name>A0AA46QBD7_SERMA</name>
<keyword evidence="1" id="KW-0472">Membrane</keyword>
<evidence type="ECO:0000313" key="3">
    <source>
        <dbReference type="EMBL" id="TQI82979.1"/>
    </source>
</evidence>
<dbReference type="EMBL" id="VFMJ01000001">
    <property type="protein sequence ID" value="TQI82979.1"/>
    <property type="molecule type" value="Genomic_DNA"/>
</dbReference>
<sequence>MTLTIQPREKQIVALNMLRAAWKQYASFMMYAPVGFGKTAIAALIASGFISRNMRIMFVAPYTVLLDQTATRFIEYGLPAEEIGYIWRDHPAYDPSRLIQIASADTLIRRDFPDNIDLLIIDEAHLKRKKMLEFIDELTAKGVKVIGLSGTPFSAWLGTYYQKLIKPTTMKELIAIGALSKYEFYAPSHPDLSEVETSEQAGYGRDYKEQQAADVMSDPTLVGDIVKNWLENGEDRPTICFCVNVAHANYVTVEFSRVGVTVEVMTAATPHEDRQMTIRRFEQGITKIIVNVGVLVAGFDSDVRCIIYARPTKSEIRWLQCLGRGLRTAPGKDHCLIFDHTGTVHKLGYPDDIEYDYLPASSDGMEKTPARVVKTDQPERLPKECTQCHYVKPVGVYICPKCGFKPIAGEDVETDKSRGLKKVKQAKEVVTKEVKQAWWSQIIYYQRMRAAQGKPVSDGWCSHVYRKKFGVWPQGLYHAPMAITPVVSNFIKSTQIAYAKSKQNEGKAA</sequence>
<dbReference type="GO" id="GO:0004386">
    <property type="term" value="F:helicase activity"/>
    <property type="evidence" value="ECO:0007669"/>
    <property type="project" value="UniProtKB-KW"/>
</dbReference>
<dbReference type="SMART" id="SM00490">
    <property type="entry name" value="HELICc"/>
    <property type="match status" value="1"/>
</dbReference>
<dbReference type="PANTHER" id="PTHR47396">
    <property type="entry name" value="TYPE I RESTRICTION ENZYME ECOKI R PROTEIN"/>
    <property type="match status" value="1"/>
</dbReference>
<keyword evidence="3" id="KW-0547">Nucleotide-binding</keyword>
<dbReference type="Pfam" id="PF00271">
    <property type="entry name" value="Helicase_C"/>
    <property type="match status" value="1"/>
</dbReference>
<dbReference type="InterPro" id="IPR027417">
    <property type="entry name" value="P-loop_NTPase"/>
</dbReference>
<protein>
    <submittedName>
        <fullName evidence="3">Superfamily II DNA or RNA helicase</fullName>
    </submittedName>
</protein>
<organism evidence="3 4">
    <name type="scientific">Serratia marcescens</name>
    <dbReference type="NCBI Taxonomy" id="615"/>
    <lineage>
        <taxon>Bacteria</taxon>
        <taxon>Pseudomonadati</taxon>
        <taxon>Pseudomonadota</taxon>
        <taxon>Gammaproteobacteria</taxon>
        <taxon>Enterobacterales</taxon>
        <taxon>Yersiniaceae</taxon>
        <taxon>Serratia</taxon>
    </lineage>
</organism>
<evidence type="ECO:0000313" key="4">
    <source>
        <dbReference type="Proteomes" id="UP000320710"/>
    </source>
</evidence>
<dbReference type="GO" id="GO:0005829">
    <property type="term" value="C:cytosol"/>
    <property type="evidence" value="ECO:0007669"/>
    <property type="project" value="TreeGrafter"/>
</dbReference>
<dbReference type="GO" id="GO:0003677">
    <property type="term" value="F:DNA binding"/>
    <property type="evidence" value="ECO:0007669"/>
    <property type="project" value="InterPro"/>
</dbReference>
<dbReference type="InterPro" id="IPR014001">
    <property type="entry name" value="Helicase_ATP-bd"/>
</dbReference>
<accession>A0AA46QBD7</accession>
<reference evidence="3 4" key="2">
    <citation type="submission" date="2019-07" db="EMBL/GenBank/DDBJ databases">
        <title>Investigation of anaerobic lignin degradation for improved lignocellulosic biofuels.</title>
        <authorList>
            <person name="Deangelis K.PhD."/>
        </authorList>
    </citation>
    <scope>NUCLEOTIDE SEQUENCE [LARGE SCALE GENOMIC DNA]</scope>
    <source>
        <strain evidence="3 4">106R</strain>
    </source>
</reference>
<dbReference type="Pfam" id="PF04851">
    <property type="entry name" value="ResIII"/>
    <property type="match status" value="1"/>
</dbReference>
<keyword evidence="1" id="KW-1133">Transmembrane helix</keyword>
<dbReference type="SUPFAM" id="SSF52540">
    <property type="entry name" value="P-loop containing nucleoside triphosphate hydrolases"/>
    <property type="match status" value="1"/>
</dbReference>
<dbReference type="InterPro" id="IPR050742">
    <property type="entry name" value="Helicase_Restrict-Modif_Enz"/>
</dbReference>
<dbReference type="PROSITE" id="PS51192">
    <property type="entry name" value="HELICASE_ATP_BIND_1"/>
    <property type="match status" value="1"/>
</dbReference>
<dbReference type="SMART" id="SM00487">
    <property type="entry name" value="DEXDc"/>
    <property type="match status" value="1"/>
</dbReference>
<reference evidence="3 4" key="1">
    <citation type="submission" date="2019-06" db="EMBL/GenBank/DDBJ databases">
        <authorList>
            <person name="Deangelis K."/>
            <person name="Huntemann M."/>
            <person name="Clum A."/>
            <person name="Pillay M."/>
            <person name="Palaniappan K."/>
            <person name="Varghese N."/>
            <person name="Mikhailova N."/>
            <person name="Stamatis D."/>
            <person name="Reddy T."/>
            <person name="Daum C."/>
            <person name="Shapiro N."/>
            <person name="Ivanova N."/>
            <person name="Kyrpides N."/>
            <person name="Woyke T."/>
        </authorList>
    </citation>
    <scope>NUCLEOTIDE SEQUENCE [LARGE SCALE GENOMIC DNA]</scope>
    <source>
        <strain evidence="3 4">106R</strain>
    </source>
</reference>
<dbReference type="RefSeq" id="WP_046687494.1">
    <property type="nucleotide sequence ID" value="NZ_CP053572.1"/>
</dbReference>
<keyword evidence="3" id="KW-0347">Helicase</keyword>
<proteinExistence type="predicted"/>
<dbReference type="GO" id="GO:0005524">
    <property type="term" value="F:ATP binding"/>
    <property type="evidence" value="ECO:0007669"/>
    <property type="project" value="InterPro"/>
</dbReference>
<dbReference type="Gene3D" id="3.40.50.300">
    <property type="entry name" value="P-loop containing nucleotide triphosphate hydrolases"/>
    <property type="match status" value="2"/>
</dbReference>
<dbReference type="GO" id="GO:0016787">
    <property type="term" value="F:hydrolase activity"/>
    <property type="evidence" value="ECO:0007669"/>
    <property type="project" value="InterPro"/>
</dbReference>
<feature type="domain" description="Helicase ATP-binding" evidence="2">
    <location>
        <begin position="19"/>
        <end position="170"/>
    </location>
</feature>